<evidence type="ECO:0000256" key="1">
    <source>
        <dbReference type="SAM" id="SignalP"/>
    </source>
</evidence>
<gene>
    <name evidence="2" type="ORF">GOEFS_073_00300</name>
</gene>
<dbReference type="STRING" id="1077974.GOEFS_073_00300"/>
<dbReference type="OrthoDB" id="4376744at2"/>
<sequence length="175" mass="17708">MFTQLNARRVLTRLVAIVATTAGLAAGATAVAPTASAATPAALGIHGDMVIGNFHSLRIDAVGVRTATGNTTGTYRAQVLNGSGPIGVEFLGPVTCIYVRGNVASLVYPIRAVVPLGEPGGLTNAYAIQVTVRKGPNNRGSKVGLMGPLPTNSFRGCSPAATPFAFVGTIVTYGG</sequence>
<dbReference type="Proteomes" id="UP000035034">
    <property type="component" value="Unassembled WGS sequence"/>
</dbReference>
<feature type="signal peptide" evidence="1">
    <location>
        <begin position="1"/>
        <end position="37"/>
    </location>
</feature>
<organism evidence="2 3">
    <name type="scientific">Gordonia effusa NBRC 100432</name>
    <dbReference type="NCBI Taxonomy" id="1077974"/>
    <lineage>
        <taxon>Bacteria</taxon>
        <taxon>Bacillati</taxon>
        <taxon>Actinomycetota</taxon>
        <taxon>Actinomycetes</taxon>
        <taxon>Mycobacteriales</taxon>
        <taxon>Gordoniaceae</taxon>
        <taxon>Gordonia</taxon>
    </lineage>
</organism>
<evidence type="ECO:0000313" key="2">
    <source>
        <dbReference type="EMBL" id="GAB19010.1"/>
    </source>
</evidence>
<proteinExistence type="predicted"/>
<dbReference type="AlphaFoldDB" id="H0R1Q9"/>
<dbReference type="RefSeq" id="WP_007318345.1">
    <property type="nucleotide sequence ID" value="NZ_BAEH01000073.1"/>
</dbReference>
<keyword evidence="3" id="KW-1185">Reference proteome</keyword>
<feature type="chain" id="PRO_5003537638" evidence="1">
    <location>
        <begin position="38"/>
        <end position="175"/>
    </location>
</feature>
<evidence type="ECO:0000313" key="3">
    <source>
        <dbReference type="Proteomes" id="UP000035034"/>
    </source>
</evidence>
<dbReference type="eggNOG" id="ENOG5032BEY">
    <property type="taxonomic scope" value="Bacteria"/>
</dbReference>
<protein>
    <submittedName>
        <fullName evidence="2">Uncharacterized protein</fullName>
    </submittedName>
</protein>
<comment type="caution">
    <text evidence="2">The sequence shown here is derived from an EMBL/GenBank/DDBJ whole genome shotgun (WGS) entry which is preliminary data.</text>
</comment>
<accession>H0R1Q9</accession>
<reference evidence="2 3" key="1">
    <citation type="submission" date="2011-12" db="EMBL/GenBank/DDBJ databases">
        <title>Whole genome shotgun sequence of Gordonia effusa NBRC 100432.</title>
        <authorList>
            <person name="Yoshida I."/>
            <person name="Takarada H."/>
            <person name="Hosoyama A."/>
            <person name="Tsuchikane K."/>
            <person name="Katsumata H."/>
            <person name="Yamazaki S."/>
            <person name="Fujita N."/>
        </authorList>
    </citation>
    <scope>NUCLEOTIDE SEQUENCE [LARGE SCALE GENOMIC DNA]</scope>
    <source>
        <strain evidence="2 3">NBRC 100432</strain>
    </source>
</reference>
<keyword evidence="1" id="KW-0732">Signal</keyword>
<name>H0R1Q9_9ACTN</name>
<dbReference type="EMBL" id="BAEH01000073">
    <property type="protein sequence ID" value="GAB19010.1"/>
    <property type="molecule type" value="Genomic_DNA"/>
</dbReference>